<accession>A0A8J2VNF6</accession>
<evidence type="ECO:0000313" key="4">
    <source>
        <dbReference type="Proteomes" id="UP000628775"/>
    </source>
</evidence>
<sequence length="182" mass="20837">MINGVTDITSDRDLKEWLKRFFASTDSKRKSRGFTLYNQRAVLDFQDKIFGFTAMVKGSKRYSVSAFFEGVNKAGLPHLDKALFICSCPDDAVICKHTIAAVIKWAVDMDWKRKTAKKLEPRKAAMSQRKPVGGPTLKKLEELAKKTAPVSFAKQHRLDWVFHPEIDEVFNTIQNVIKREMK</sequence>
<dbReference type="AlphaFoldDB" id="A0A8J2VNF6"/>
<reference evidence="3" key="1">
    <citation type="journal article" date="2014" name="Int. J. Syst. Evol. Microbiol.">
        <title>Complete genome sequence of Corynebacterium casei LMG S-19264T (=DSM 44701T), isolated from a smear-ripened cheese.</title>
        <authorList>
            <consortium name="US DOE Joint Genome Institute (JGI-PGF)"/>
            <person name="Walter F."/>
            <person name="Albersmeier A."/>
            <person name="Kalinowski J."/>
            <person name="Ruckert C."/>
        </authorList>
    </citation>
    <scope>NUCLEOTIDE SEQUENCE</scope>
    <source>
        <strain evidence="3">CGMCC 1.15371</strain>
    </source>
</reference>
<keyword evidence="1" id="KW-0479">Metal-binding</keyword>
<feature type="domain" description="SWIM-type" evidence="2">
    <location>
        <begin position="62"/>
        <end position="106"/>
    </location>
</feature>
<dbReference type="Proteomes" id="UP000628775">
    <property type="component" value="Unassembled WGS sequence"/>
</dbReference>
<name>A0A8J2VNF6_9BACL</name>
<dbReference type="InterPro" id="IPR007527">
    <property type="entry name" value="Znf_SWIM"/>
</dbReference>
<evidence type="ECO:0000256" key="1">
    <source>
        <dbReference type="PROSITE-ProRule" id="PRU00325"/>
    </source>
</evidence>
<reference evidence="3" key="2">
    <citation type="submission" date="2020-09" db="EMBL/GenBank/DDBJ databases">
        <authorList>
            <person name="Sun Q."/>
            <person name="Zhou Y."/>
        </authorList>
    </citation>
    <scope>NUCLEOTIDE SEQUENCE</scope>
    <source>
        <strain evidence="3">CGMCC 1.15371</strain>
    </source>
</reference>
<dbReference type="RefSeq" id="WP_188690897.1">
    <property type="nucleotide sequence ID" value="NZ_BMIR01000004.1"/>
</dbReference>
<protein>
    <recommendedName>
        <fullName evidence="2">SWIM-type domain-containing protein</fullName>
    </recommendedName>
</protein>
<dbReference type="PROSITE" id="PS50966">
    <property type="entry name" value="ZF_SWIM"/>
    <property type="match status" value="1"/>
</dbReference>
<proteinExistence type="predicted"/>
<comment type="caution">
    <text evidence="3">The sequence shown here is derived from an EMBL/GenBank/DDBJ whole genome shotgun (WGS) entry which is preliminary data.</text>
</comment>
<dbReference type="EMBL" id="BMIR01000004">
    <property type="protein sequence ID" value="GGE35547.1"/>
    <property type="molecule type" value="Genomic_DNA"/>
</dbReference>
<dbReference type="GO" id="GO:0008270">
    <property type="term" value="F:zinc ion binding"/>
    <property type="evidence" value="ECO:0007669"/>
    <property type="project" value="UniProtKB-KW"/>
</dbReference>
<organism evidence="3 4">
    <name type="scientific">Pullulanibacillus camelliae</name>
    <dbReference type="NCBI Taxonomy" id="1707096"/>
    <lineage>
        <taxon>Bacteria</taxon>
        <taxon>Bacillati</taxon>
        <taxon>Bacillota</taxon>
        <taxon>Bacilli</taxon>
        <taxon>Bacillales</taxon>
        <taxon>Sporolactobacillaceae</taxon>
        <taxon>Pullulanibacillus</taxon>
    </lineage>
</organism>
<keyword evidence="1" id="KW-0863">Zinc-finger</keyword>
<evidence type="ECO:0000259" key="2">
    <source>
        <dbReference type="PROSITE" id="PS50966"/>
    </source>
</evidence>
<keyword evidence="1" id="KW-0862">Zinc</keyword>
<keyword evidence="4" id="KW-1185">Reference proteome</keyword>
<evidence type="ECO:0000313" key="3">
    <source>
        <dbReference type="EMBL" id="GGE35547.1"/>
    </source>
</evidence>
<gene>
    <name evidence="3" type="ORF">GCM10011391_12840</name>
</gene>